<dbReference type="GO" id="GO:0016787">
    <property type="term" value="F:hydrolase activity"/>
    <property type="evidence" value="ECO:0007669"/>
    <property type="project" value="UniProtKB-KW"/>
</dbReference>
<dbReference type="PANTHER" id="PTHR43736">
    <property type="entry name" value="ADP-RIBOSE PYROPHOSPHATASE"/>
    <property type="match status" value="1"/>
</dbReference>
<dbReference type="CDD" id="cd18873">
    <property type="entry name" value="NUDIX_NadM_like"/>
    <property type="match status" value="1"/>
</dbReference>
<sequence>MTSTDHTADIVLFARDHNRVLCVLLIQRIATSDVFPGWWALPGGHVRPGETPEHAAQRYLGAETGLTASVSLTLVDRYDTPGRDPRGDVISTAYTAVLDPMPWPGDDAQAAQWIPVPLAIERGLAFDHATILTDALRSMGPVIEGT</sequence>
<reference evidence="3 4" key="1">
    <citation type="submission" date="2017-04" db="EMBL/GenBank/DDBJ databases">
        <authorList>
            <person name="Afonso C.L."/>
            <person name="Miller P.J."/>
            <person name="Scott M.A."/>
            <person name="Spackman E."/>
            <person name="Goraichik I."/>
            <person name="Dimitrov K.M."/>
            <person name="Suarez D.L."/>
            <person name="Swayne D.E."/>
        </authorList>
    </citation>
    <scope>NUCLEOTIDE SEQUENCE [LARGE SCALE GENOMIC DNA]</scope>
    <source>
        <strain evidence="3 4">DSM 43828</strain>
    </source>
</reference>
<dbReference type="PRINTS" id="PR00502">
    <property type="entry name" value="NUDIXFAMILY"/>
</dbReference>
<dbReference type="EMBL" id="FWXV01000002">
    <property type="protein sequence ID" value="SMC99042.1"/>
    <property type="molecule type" value="Genomic_DNA"/>
</dbReference>
<organism evidence="3 4">
    <name type="scientific">Kibdelosporangium aridum</name>
    <dbReference type="NCBI Taxonomy" id="2030"/>
    <lineage>
        <taxon>Bacteria</taxon>
        <taxon>Bacillati</taxon>
        <taxon>Actinomycetota</taxon>
        <taxon>Actinomycetes</taxon>
        <taxon>Pseudonocardiales</taxon>
        <taxon>Pseudonocardiaceae</taxon>
        <taxon>Kibdelosporangium</taxon>
    </lineage>
</organism>
<evidence type="ECO:0000259" key="2">
    <source>
        <dbReference type="PROSITE" id="PS51462"/>
    </source>
</evidence>
<keyword evidence="1" id="KW-0378">Hydrolase</keyword>
<dbReference type="Pfam" id="PF00293">
    <property type="entry name" value="NUDIX"/>
    <property type="match status" value="1"/>
</dbReference>
<keyword evidence="4" id="KW-1185">Reference proteome</keyword>
<dbReference type="InterPro" id="IPR020476">
    <property type="entry name" value="Nudix_hydrolase"/>
</dbReference>
<evidence type="ECO:0000313" key="4">
    <source>
        <dbReference type="Proteomes" id="UP000192674"/>
    </source>
</evidence>
<dbReference type="RefSeq" id="WP_200825559.1">
    <property type="nucleotide sequence ID" value="NZ_FWXV01000002.1"/>
</dbReference>
<dbReference type="PROSITE" id="PS51462">
    <property type="entry name" value="NUDIX"/>
    <property type="match status" value="1"/>
</dbReference>
<dbReference type="Proteomes" id="UP000192674">
    <property type="component" value="Unassembled WGS sequence"/>
</dbReference>
<dbReference type="InterPro" id="IPR000086">
    <property type="entry name" value="NUDIX_hydrolase_dom"/>
</dbReference>
<dbReference type="AlphaFoldDB" id="A0A1W2DPU5"/>
<evidence type="ECO:0000313" key="3">
    <source>
        <dbReference type="EMBL" id="SMC99042.1"/>
    </source>
</evidence>
<proteinExistence type="predicted"/>
<dbReference type="Gene3D" id="3.90.79.10">
    <property type="entry name" value="Nucleoside Triphosphate Pyrophosphohydrolase"/>
    <property type="match status" value="1"/>
</dbReference>
<dbReference type="PANTHER" id="PTHR43736:SF4">
    <property type="entry name" value="SLR1690 PROTEIN"/>
    <property type="match status" value="1"/>
</dbReference>
<protein>
    <submittedName>
        <fullName evidence="3">8-oxo-dGTP diphosphatase</fullName>
    </submittedName>
</protein>
<dbReference type="InterPro" id="IPR015797">
    <property type="entry name" value="NUDIX_hydrolase-like_dom_sf"/>
</dbReference>
<accession>A0A1W2DPU5</accession>
<feature type="domain" description="Nudix hydrolase" evidence="2">
    <location>
        <begin position="3"/>
        <end position="140"/>
    </location>
</feature>
<evidence type="ECO:0000256" key="1">
    <source>
        <dbReference type="ARBA" id="ARBA00022801"/>
    </source>
</evidence>
<dbReference type="SUPFAM" id="SSF55811">
    <property type="entry name" value="Nudix"/>
    <property type="match status" value="1"/>
</dbReference>
<name>A0A1W2DPU5_KIBAR</name>
<gene>
    <name evidence="3" type="ORF">SAMN05661093_03627</name>
</gene>